<keyword evidence="2" id="KW-1185">Reference proteome</keyword>
<dbReference type="AlphaFoldDB" id="A0A811UQC7"/>
<comment type="caution">
    <text evidence="1">The sequence shown here is derived from an EMBL/GenBank/DDBJ whole genome shotgun (WGS) entry which is preliminary data.</text>
</comment>
<dbReference type="EMBL" id="CAJHJT010000012">
    <property type="protein sequence ID" value="CAD7000016.1"/>
    <property type="molecule type" value="Genomic_DNA"/>
</dbReference>
<evidence type="ECO:0000313" key="2">
    <source>
        <dbReference type="Proteomes" id="UP000606786"/>
    </source>
</evidence>
<accession>A0A811UQC7</accession>
<proteinExistence type="predicted"/>
<dbReference type="Proteomes" id="UP000606786">
    <property type="component" value="Unassembled WGS sequence"/>
</dbReference>
<protein>
    <submittedName>
        <fullName evidence="1">(Mediterranean fruit fly) hypothetical protein</fullName>
    </submittedName>
</protein>
<gene>
    <name evidence="1" type="ORF">CCAP1982_LOCUS8521</name>
</gene>
<reference evidence="1" key="1">
    <citation type="submission" date="2020-11" db="EMBL/GenBank/DDBJ databases">
        <authorList>
            <person name="Whitehead M."/>
        </authorList>
    </citation>
    <scope>NUCLEOTIDE SEQUENCE</scope>
    <source>
        <strain evidence="1">EGII</strain>
    </source>
</reference>
<sequence length="99" mass="11643">MCFQVFNTLKYQAYCCHKNCIKLMKFHLLTTAQFNAAVCYCSFFAANRPEYPQPHKFACIFHHSNEFLFISLTFLISYLPDSCNTMRRHRPSQSGQTDK</sequence>
<evidence type="ECO:0000313" key="1">
    <source>
        <dbReference type="EMBL" id="CAD7000016.1"/>
    </source>
</evidence>
<organism evidence="1 2">
    <name type="scientific">Ceratitis capitata</name>
    <name type="common">Mediterranean fruit fly</name>
    <name type="synonym">Tephritis capitata</name>
    <dbReference type="NCBI Taxonomy" id="7213"/>
    <lineage>
        <taxon>Eukaryota</taxon>
        <taxon>Metazoa</taxon>
        <taxon>Ecdysozoa</taxon>
        <taxon>Arthropoda</taxon>
        <taxon>Hexapoda</taxon>
        <taxon>Insecta</taxon>
        <taxon>Pterygota</taxon>
        <taxon>Neoptera</taxon>
        <taxon>Endopterygota</taxon>
        <taxon>Diptera</taxon>
        <taxon>Brachycera</taxon>
        <taxon>Muscomorpha</taxon>
        <taxon>Tephritoidea</taxon>
        <taxon>Tephritidae</taxon>
        <taxon>Ceratitis</taxon>
        <taxon>Ceratitis</taxon>
    </lineage>
</organism>
<name>A0A811UQC7_CERCA</name>